<evidence type="ECO:0000313" key="2">
    <source>
        <dbReference type="EMBL" id="KAF0021487.1"/>
    </source>
</evidence>
<sequence>MGILGILRSLMRSSKKPKEQNWKDKSGNNQQVYHNLAYQSNSDPRGKGQPELRANLNARNNAGTRYSGPSTDTDPWVHSATGGAGIYTPKRLSDHSQQSSR</sequence>
<evidence type="ECO:0000313" key="3">
    <source>
        <dbReference type="Proteomes" id="UP000438429"/>
    </source>
</evidence>
<dbReference type="AlphaFoldDB" id="A0A6A4RMV0"/>
<feature type="compositionally biased region" description="Polar residues" evidence="1">
    <location>
        <begin position="63"/>
        <end position="73"/>
    </location>
</feature>
<dbReference type="EMBL" id="VEVO01006440">
    <property type="protein sequence ID" value="KAF0021487.1"/>
    <property type="molecule type" value="Genomic_DNA"/>
</dbReference>
<feature type="compositionally biased region" description="Low complexity" evidence="1">
    <location>
        <begin position="52"/>
        <end position="62"/>
    </location>
</feature>
<name>A0A6A4RMV0_SCOMX</name>
<protein>
    <submittedName>
        <fullName evidence="2">Uncharacterized protein</fullName>
    </submittedName>
</protein>
<evidence type="ECO:0000256" key="1">
    <source>
        <dbReference type="SAM" id="MobiDB-lite"/>
    </source>
</evidence>
<comment type="caution">
    <text evidence="2">The sequence shown here is derived from an EMBL/GenBank/DDBJ whole genome shotgun (WGS) entry which is preliminary data.</text>
</comment>
<accession>A0A6A4RMV0</accession>
<dbReference type="Proteomes" id="UP000438429">
    <property type="component" value="Unassembled WGS sequence"/>
</dbReference>
<feature type="compositionally biased region" description="Polar residues" evidence="1">
    <location>
        <begin position="27"/>
        <end position="43"/>
    </location>
</feature>
<feature type="compositionally biased region" description="Basic and acidic residues" evidence="1">
    <location>
        <begin position="16"/>
        <end position="26"/>
    </location>
</feature>
<organism evidence="2 3">
    <name type="scientific">Scophthalmus maximus</name>
    <name type="common">Turbot</name>
    <name type="synonym">Psetta maxima</name>
    <dbReference type="NCBI Taxonomy" id="52904"/>
    <lineage>
        <taxon>Eukaryota</taxon>
        <taxon>Metazoa</taxon>
        <taxon>Chordata</taxon>
        <taxon>Craniata</taxon>
        <taxon>Vertebrata</taxon>
        <taxon>Euteleostomi</taxon>
        <taxon>Actinopterygii</taxon>
        <taxon>Neopterygii</taxon>
        <taxon>Teleostei</taxon>
        <taxon>Neoteleostei</taxon>
        <taxon>Acanthomorphata</taxon>
        <taxon>Carangaria</taxon>
        <taxon>Pleuronectiformes</taxon>
        <taxon>Pleuronectoidei</taxon>
        <taxon>Scophthalmidae</taxon>
        <taxon>Scophthalmus</taxon>
    </lineage>
</organism>
<proteinExistence type="predicted"/>
<gene>
    <name evidence="2" type="ORF">F2P81_026261</name>
</gene>
<reference evidence="2 3" key="1">
    <citation type="submission" date="2019-06" db="EMBL/GenBank/DDBJ databases">
        <title>Draft genomes of female and male turbot (Scophthalmus maximus).</title>
        <authorList>
            <person name="Xu H."/>
            <person name="Xu X.-W."/>
            <person name="Shao C."/>
            <person name="Chen S."/>
        </authorList>
    </citation>
    <scope>NUCLEOTIDE SEQUENCE [LARGE SCALE GENOMIC DNA]</scope>
    <source>
        <strain evidence="2">Ysfricsl-2016a</strain>
        <tissue evidence="2">Blood</tissue>
    </source>
</reference>
<feature type="region of interest" description="Disordered" evidence="1">
    <location>
        <begin position="1"/>
        <end position="101"/>
    </location>
</feature>